<feature type="transmembrane region" description="Helical" evidence="1">
    <location>
        <begin position="7"/>
        <end position="30"/>
    </location>
</feature>
<name>A0A8F5DPZ1_9BILA</name>
<feature type="transmembrane region" description="Helical" evidence="1">
    <location>
        <begin position="176"/>
        <end position="194"/>
    </location>
</feature>
<evidence type="ECO:0000256" key="1">
    <source>
        <dbReference type="SAM" id="Phobius"/>
    </source>
</evidence>
<sequence length="297" mass="36242">MNMFVWYYLYILIILLSTSMSNWISMWTMLELSTWLMTIISMKTNYMYDLTFKLYLLLSLSSMLLIMLWLCMNLKQEWLIFMIAFKLGIPPLHWWMLWTMKHMKWNTMWWFTTFHKLIPMIISMMIMNTLLMFWWCCLSVIWSSLSFWNSSSMFIIMFYSSCVHTSWLWMTIIDLFSFLIYFVIYAITMFMVFSKMNYLMFWWKSIDFTTSIIILLGIPTSSMFFAKMITLSTYFSQTILLCWIILLINITSIFPYTRMIWNSILNNMYTSFKYQQPYNKIYSLTTGMLFMSWPILL</sequence>
<reference evidence="2" key="1">
    <citation type="journal article" date="2021" name="Life">
        <title>Mitogenomics and Evolutionary History of Rodent Whipworms (Trichuris spp.) Originating from Three Biogeographic Regions.</title>
        <authorList>
            <person name="Petruzela J."/>
            <person name="Ribas A."/>
            <person name="de Bellocq J.G."/>
        </authorList>
    </citation>
    <scope>NUCLEOTIDE SEQUENCE</scope>
</reference>
<protein>
    <submittedName>
        <fullName evidence="2">NADH dehydrogenase subunit 2</fullName>
    </submittedName>
</protein>
<dbReference type="EMBL" id="MZ229689">
    <property type="protein sequence ID" value="QXJ80350.1"/>
    <property type="molecule type" value="Genomic_DNA"/>
</dbReference>
<gene>
    <name evidence="2" type="primary">NAD2</name>
</gene>
<geneLocation type="mitochondrion" evidence="2"/>
<keyword evidence="1" id="KW-0812">Transmembrane</keyword>
<organism evidence="2">
    <name type="scientific">Trichuris sp. KE396</name>
    <dbReference type="NCBI Taxonomy" id="2856032"/>
    <lineage>
        <taxon>Eukaryota</taxon>
        <taxon>Metazoa</taxon>
        <taxon>Ecdysozoa</taxon>
        <taxon>Nematoda</taxon>
        <taxon>Enoplea</taxon>
        <taxon>Dorylaimia</taxon>
        <taxon>Trichinellida</taxon>
        <taxon>Trichuridae</taxon>
        <taxon>Trichuris</taxon>
    </lineage>
</organism>
<feature type="transmembrane region" description="Helical" evidence="1">
    <location>
        <begin position="117"/>
        <end position="141"/>
    </location>
</feature>
<feature type="transmembrane region" description="Helical" evidence="1">
    <location>
        <begin position="78"/>
        <end position="97"/>
    </location>
</feature>
<proteinExistence type="predicted"/>
<feature type="transmembrane region" description="Helical" evidence="1">
    <location>
        <begin position="50"/>
        <end position="71"/>
    </location>
</feature>
<keyword evidence="1" id="KW-0472">Membrane</keyword>
<feature type="transmembrane region" description="Helical" evidence="1">
    <location>
        <begin position="153"/>
        <end position="170"/>
    </location>
</feature>
<evidence type="ECO:0000313" key="2">
    <source>
        <dbReference type="EMBL" id="QXJ80350.1"/>
    </source>
</evidence>
<keyword evidence="2" id="KW-0496">Mitochondrion</keyword>
<keyword evidence="1" id="KW-1133">Transmembrane helix</keyword>
<dbReference type="AlphaFoldDB" id="A0A8F5DPZ1"/>
<accession>A0A8F5DPZ1</accession>
<feature type="transmembrane region" description="Helical" evidence="1">
    <location>
        <begin position="278"/>
        <end position="296"/>
    </location>
</feature>
<feature type="transmembrane region" description="Helical" evidence="1">
    <location>
        <begin position="206"/>
        <end position="226"/>
    </location>
</feature>
<feature type="transmembrane region" description="Helical" evidence="1">
    <location>
        <begin position="238"/>
        <end position="257"/>
    </location>
</feature>